<reference evidence="2" key="1">
    <citation type="submission" date="2020-04" db="EMBL/GenBank/DDBJ databases">
        <title>Genome Assembly and Annotation of Botryosphaeria dothidea sdau 11-99, a Latent Pathogen of Apple Fruit Ring Rot in China.</title>
        <authorList>
            <person name="Yu C."/>
            <person name="Diao Y."/>
            <person name="Lu Q."/>
            <person name="Zhao J."/>
            <person name="Cui S."/>
            <person name="Peng C."/>
            <person name="He B."/>
            <person name="Liu H."/>
        </authorList>
    </citation>
    <scope>NUCLEOTIDE SEQUENCE [LARGE SCALE GENOMIC DNA]</scope>
    <source>
        <strain evidence="2">Sdau11-99</strain>
    </source>
</reference>
<evidence type="ECO:0000313" key="3">
    <source>
        <dbReference type="Proteomes" id="UP000572817"/>
    </source>
</evidence>
<evidence type="ECO:0000313" key="2">
    <source>
        <dbReference type="EMBL" id="KAF4310831.1"/>
    </source>
</evidence>
<feature type="region of interest" description="Disordered" evidence="1">
    <location>
        <begin position="1"/>
        <end position="97"/>
    </location>
</feature>
<name>A0A8H4J110_9PEZI</name>
<sequence length="221" mass="24448">MAQPKPATANGHPPRLHDEDADRPSITESTTLRALSTPSPSPERRPPYTVSFGGAGEEESDARTTPRPCPLSIPPDQLEAAETDELGRNASGLTLDDVRKLDHEQLARMTWLILGARSVDDMRPIVRTLRTFFGKTAKDSMDENREESDEENGVDVLDEEMDEGEDEDEEEEEDARWTHGKISAWNHAATPAFEDGESEETISFEETGEEREGACSASLSH</sequence>
<feature type="compositionally biased region" description="Polar residues" evidence="1">
    <location>
        <begin position="26"/>
        <end position="37"/>
    </location>
</feature>
<feature type="region of interest" description="Disordered" evidence="1">
    <location>
        <begin position="139"/>
        <end position="221"/>
    </location>
</feature>
<comment type="caution">
    <text evidence="2">The sequence shown here is derived from an EMBL/GenBank/DDBJ whole genome shotgun (WGS) entry which is preliminary data.</text>
</comment>
<dbReference type="OrthoDB" id="10646164at2759"/>
<accession>A0A8H4J110</accession>
<feature type="compositionally biased region" description="Acidic residues" evidence="1">
    <location>
        <begin position="144"/>
        <end position="174"/>
    </location>
</feature>
<keyword evidence="3" id="KW-1185">Reference proteome</keyword>
<dbReference type="Proteomes" id="UP000572817">
    <property type="component" value="Unassembled WGS sequence"/>
</dbReference>
<gene>
    <name evidence="2" type="ORF">GTA08_BOTSDO13809</name>
</gene>
<proteinExistence type="predicted"/>
<feature type="compositionally biased region" description="Acidic residues" evidence="1">
    <location>
        <begin position="194"/>
        <end position="209"/>
    </location>
</feature>
<organism evidence="2 3">
    <name type="scientific">Botryosphaeria dothidea</name>
    <dbReference type="NCBI Taxonomy" id="55169"/>
    <lineage>
        <taxon>Eukaryota</taxon>
        <taxon>Fungi</taxon>
        <taxon>Dikarya</taxon>
        <taxon>Ascomycota</taxon>
        <taxon>Pezizomycotina</taxon>
        <taxon>Dothideomycetes</taxon>
        <taxon>Dothideomycetes incertae sedis</taxon>
        <taxon>Botryosphaeriales</taxon>
        <taxon>Botryosphaeriaceae</taxon>
        <taxon>Botryosphaeria</taxon>
    </lineage>
</organism>
<protein>
    <submittedName>
        <fullName evidence="2">Uncharacterized protein</fullName>
    </submittedName>
</protein>
<feature type="compositionally biased region" description="Basic and acidic residues" evidence="1">
    <location>
        <begin position="15"/>
        <end position="25"/>
    </location>
</feature>
<dbReference type="EMBL" id="WWBZ02000013">
    <property type="protein sequence ID" value="KAF4310831.1"/>
    <property type="molecule type" value="Genomic_DNA"/>
</dbReference>
<dbReference type="AlphaFoldDB" id="A0A8H4J110"/>
<evidence type="ECO:0000256" key="1">
    <source>
        <dbReference type="SAM" id="MobiDB-lite"/>
    </source>
</evidence>